<evidence type="ECO:0000256" key="5">
    <source>
        <dbReference type="ARBA" id="ARBA00022989"/>
    </source>
</evidence>
<organism evidence="9 10">
    <name type="scientific">Jimgerdemannia flammicorona</name>
    <dbReference type="NCBI Taxonomy" id="994334"/>
    <lineage>
        <taxon>Eukaryota</taxon>
        <taxon>Fungi</taxon>
        <taxon>Fungi incertae sedis</taxon>
        <taxon>Mucoromycota</taxon>
        <taxon>Mucoromycotina</taxon>
        <taxon>Endogonomycetes</taxon>
        <taxon>Endogonales</taxon>
        <taxon>Endogonaceae</taxon>
        <taxon>Jimgerdemannia</taxon>
    </lineage>
</organism>
<evidence type="ECO:0000256" key="7">
    <source>
        <dbReference type="SAM" id="MobiDB-lite"/>
    </source>
</evidence>
<dbReference type="EMBL" id="RBNI01001212">
    <property type="protein sequence ID" value="RUP50725.1"/>
    <property type="molecule type" value="Genomic_DNA"/>
</dbReference>
<evidence type="ECO:0000313" key="10">
    <source>
        <dbReference type="Proteomes" id="UP000268093"/>
    </source>
</evidence>
<reference evidence="9 10" key="1">
    <citation type="journal article" date="2018" name="New Phytol.">
        <title>Phylogenomics of Endogonaceae and evolution of mycorrhizas within Mucoromycota.</title>
        <authorList>
            <person name="Chang Y."/>
            <person name="Desiro A."/>
            <person name="Na H."/>
            <person name="Sandor L."/>
            <person name="Lipzen A."/>
            <person name="Clum A."/>
            <person name="Barry K."/>
            <person name="Grigoriev I.V."/>
            <person name="Martin F.M."/>
            <person name="Stajich J.E."/>
            <person name="Smith M.E."/>
            <person name="Bonito G."/>
            <person name="Spatafora J.W."/>
        </authorList>
    </citation>
    <scope>NUCLEOTIDE SEQUENCE [LARGE SCALE GENOMIC DNA]</scope>
    <source>
        <strain evidence="9 10">GMNB39</strain>
    </source>
</reference>
<name>A0A433DIV7_9FUNG</name>
<dbReference type="OrthoDB" id="2160638at2759"/>
<evidence type="ECO:0000313" key="9">
    <source>
        <dbReference type="EMBL" id="RUP50725.1"/>
    </source>
</evidence>
<keyword evidence="4 8" id="KW-0812">Transmembrane</keyword>
<protein>
    <recommendedName>
        <fullName evidence="11">Chromate transporter-domain-containing protein</fullName>
    </recommendedName>
</protein>
<dbReference type="Pfam" id="PF02417">
    <property type="entry name" value="Chromate_transp"/>
    <property type="match status" value="2"/>
</dbReference>
<dbReference type="Proteomes" id="UP000268093">
    <property type="component" value="Unassembled WGS sequence"/>
</dbReference>
<feature type="transmembrane region" description="Helical" evidence="8">
    <location>
        <begin position="167"/>
        <end position="183"/>
    </location>
</feature>
<evidence type="ECO:0000256" key="6">
    <source>
        <dbReference type="ARBA" id="ARBA00023136"/>
    </source>
</evidence>
<feature type="transmembrane region" description="Helical" evidence="8">
    <location>
        <begin position="492"/>
        <end position="510"/>
    </location>
</feature>
<feature type="transmembrane region" description="Helical" evidence="8">
    <location>
        <begin position="348"/>
        <end position="370"/>
    </location>
</feature>
<keyword evidence="10" id="KW-1185">Reference proteome</keyword>
<dbReference type="InterPro" id="IPR003370">
    <property type="entry name" value="Chromate_transpt"/>
</dbReference>
<gene>
    <name evidence="9" type="ORF">BC936DRAFT_137896</name>
</gene>
<feature type="transmembrane region" description="Helical" evidence="8">
    <location>
        <begin position="319"/>
        <end position="341"/>
    </location>
</feature>
<evidence type="ECO:0000256" key="3">
    <source>
        <dbReference type="ARBA" id="ARBA00022475"/>
    </source>
</evidence>
<feature type="transmembrane region" description="Helical" evidence="8">
    <location>
        <begin position="140"/>
        <end position="161"/>
    </location>
</feature>
<comment type="caution">
    <text evidence="9">The sequence shown here is derived from an EMBL/GenBank/DDBJ whole genome shotgun (WGS) entry which is preliminary data.</text>
</comment>
<dbReference type="AlphaFoldDB" id="A0A433DIV7"/>
<evidence type="ECO:0000256" key="1">
    <source>
        <dbReference type="ARBA" id="ARBA00004651"/>
    </source>
</evidence>
<keyword evidence="6 8" id="KW-0472">Membrane</keyword>
<keyword evidence="5 8" id="KW-1133">Transmembrane helix</keyword>
<comment type="similarity">
    <text evidence="2">Belongs to the chromate ion transporter (CHR) (TC 2.A.51) family.</text>
</comment>
<evidence type="ECO:0000256" key="2">
    <source>
        <dbReference type="ARBA" id="ARBA00005262"/>
    </source>
</evidence>
<comment type="subcellular location">
    <subcellularLocation>
        <location evidence="1">Cell membrane</location>
        <topology evidence="1">Multi-pass membrane protein</topology>
    </subcellularLocation>
</comment>
<feature type="compositionally biased region" description="Polar residues" evidence="7">
    <location>
        <begin position="273"/>
        <end position="282"/>
    </location>
</feature>
<feature type="transmembrane region" description="Helical" evidence="8">
    <location>
        <begin position="456"/>
        <end position="476"/>
    </location>
</feature>
<feature type="compositionally biased region" description="Acidic residues" evidence="7">
    <location>
        <begin position="291"/>
        <end position="306"/>
    </location>
</feature>
<feature type="region of interest" description="Disordered" evidence="7">
    <location>
        <begin position="261"/>
        <end position="310"/>
    </location>
</feature>
<evidence type="ECO:0000256" key="8">
    <source>
        <dbReference type="SAM" id="Phobius"/>
    </source>
</evidence>
<sequence>MLPSDPFNPPRLPSLYSRLREVTVTYFPLGYITFGGPNVHVALLHELLVVRKGWVDDETFSEIFSLVQALPGPTSTELAYSIALVRGGFLPALWGFLLWRWVGIFLFLREGLTSRCVITIITPFTLSLNFHSSFPSMPGFIVMTSVGIGLSFVSSTTPTWALRIEQGLAAAAVGLVALAAHRLATNVAYDRATKVLLLVSAGVAVCYDAPWLYPALMVFGGSASFAFDTIVERRQAAAKREEREGEAETVVNGVELTEMEEEVGEEQAISEEPAQNSTATENQPRRRAGENENDEVDEEKAEEQPETDNRPMYTYSRGLGFVFLLVWVILLVLSVVGRAYLKSRPLQILSVFYVVGSIIFGGGPVVIPLLRGYTVDPGWLTEREFLVGLALIQSMPGPNFNFSGYLGALALRGANGQGLAGALLAYFGIFLPGLLLKNAVIPYWQWVRSEPFMRKVFRGVNACAIGLVFAAVWLLWTQIAEAVPEGLNPHDGFHLVVAAIAYVGVAFLKVPAPDVIVIGGALGALEWTVTDMLKGE</sequence>
<evidence type="ECO:0000256" key="4">
    <source>
        <dbReference type="ARBA" id="ARBA00022692"/>
    </source>
</evidence>
<evidence type="ECO:0008006" key="11">
    <source>
        <dbReference type="Google" id="ProtNLM"/>
    </source>
</evidence>
<dbReference type="PANTHER" id="PTHR33567">
    <property type="entry name" value="CHROMATE ION TRANSPORTER (EUROFUNG)"/>
    <property type="match status" value="1"/>
</dbReference>
<proteinExistence type="inferred from homology"/>
<accession>A0A433DIV7</accession>
<keyword evidence="3" id="KW-1003">Cell membrane</keyword>
<feature type="transmembrane region" description="Helical" evidence="8">
    <location>
        <begin position="418"/>
        <end position="436"/>
    </location>
</feature>
<feature type="transmembrane region" description="Helical" evidence="8">
    <location>
        <begin position="78"/>
        <end position="99"/>
    </location>
</feature>
<dbReference type="PANTHER" id="PTHR33567:SF3">
    <property type="entry name" value="CHROMATE ION TRANSPORTER (EUROFUNG)"/>
    <property type="match status" value="1"/>
</dbReference>
<dbReference type="GO" id="GO:0005886">
    <property type="term" value="C:plasma membrane"/>
    <property type="evidence" value="ECO:0007669"/>
    <property type="project" value="UniProtKB-SubCell"/>
</dbReference>
<dbReference type="GO" id="GO:0015109">
    <property type="term" value="F:chromate transmembrane transporter activity"/>
    <property type="evidence" value="ECO:0007669"/>
    <property type="project" value="InterPro"/>
</dbReference>